<dbReference type="InterPro" id="IPR005829">
    <property type="entry name" value="Sugar_transporter_CS"/>
</dbReference>
<sequence>MGIFTKFRFFNRRLALSCMLIAISTFNYGFDNQAFATTQAMDAFDKQFGVFDEKTGKYILEPSWLSLFNSLNYIGFAAGVLVGTWISSRWGRRWCMFIMSVYAIVTATIAVTSFHREQIMAARILNYVYVGMELGVVPTFQSEIVPGQARGFMVGSYQLSLVIGGLVINSICYGTSTLPDNRAWRIPLGMFYIVPSIVIAGIWFVPESPRWLLRKNRVHEARKSLHLIREGVFTDEEIDAEFSELRVSLDEETEQGRFIELFRGINLKRTLIVMAVNFYQQAGGQAFVSQYGAIYAKSLGTINPFLFSLITSAISIVTIVSILLWADIAGRRVLLMASSCTMFVAMVTMGSLGVQSPVDDSRKKGVISMMAVFASGFGLGWAPLVYVVTTEISALRLRDHTSRIGFTTNVIMKYILNRKFVSCNANAFLSFAVNFSIPYLIYDKYAGLNSNVGFIFAGIMATALVFIYFCVPECKGKTLEQVDFLFNQGVPIRQFGGVNATEMMRSAQGEGGLNKVYSDGGKDSVHVEQRA</sequence>
<dbReference type="AlphaFoldDB" id="A0A366S9T7"/>
<keyword evidence="4 9" id="KW-0812">Transmembrane</keyword>
<dbReference type="GO" id="GO:0005351">
    <property type="term" value="F:carbohydrate:proton symporter activity"/>
    <property type="evidence" value="ECO:0007669"/>
    <property type="project" value="TreeGrafter"/>
</dbReference>
<dbReference type="InterPro" id="IPR036259">
    <property type="entry name" value="MFS_trans_sf"/>
</dbReference>
<dbReference type="PANTHER" id="PTHR48022">
    <property type="entry name" value="PLASTIDIC GLUCOSE TRANSPORTER 4"/>
    <property type="match status" value="1"/>
</dbReference>
<dbReference type="OrthoDB" id="6612291at2759"/>
<feature type="transmembrane region" description="Helical" evidence="9">
    <location>
        <begin position="333"/>
        <end position="354"/>
    </location>
</feature>
<feature type="transmembrane region" description="Helical" evidence="9">
    <location>
        <begin position="366"/>
        <end position="388"/>
    </location>
</feature>
<feature type="transmembrane region" description="Helical" evidence="9">
    <location>
        <begin position="453"/>
        <end position="471"/>
    </location>
</feature>
<dbReference type="InterPro" id="IPR005828">
    <property type="entry name" value="MFS_sugar_transport-like"/>
</dbReference>
<gene>
    <name evidence="11" type="ORF">FIESC28_01121</name>
</gene>
<comment type="similarity">
    <text evidence="2 7">Belongs to the major facilitator superfamily. Sugar transporter (TC 2.A.1.1) family.</text>
</comment>
<organism evidence="11 12">
    <name type="scientific">Fusarium coffeatum</name>
    <dbReference type="NCBI Taxonomy" id="231269"/>
    <lineage>
        <taxon>Eukaryota</taxon>
        <taxon>Fungi</taxon>
        <taxon>Dikarya</taxon>
        <taxon>Ascomycota</taxon>
        <taxon>Pezizomycotina</taxon>
        <taxon>Sordariomycetes</taxon>
        <taxon>Hypocreomycetidae</taxon>
        <taxon>Hypocreales</taxon>
        <taxon>Nectriaceae</taxon>
        <taxon>Fusarium</taxon>
        <taxon>Fusarium incarnatum-equiseti species complex</taxon>
    </lineage>
</organism>
<dbReference type="PROSITE" id="PS50850">
    <property type="entry name" value="MFS"/>
    <property type="match status" value="1"/>
</dbReference>
<feature type="transmembrane region" description="Helical" evidence="9">
    <location>
        <begin position="70"/>
        <end position="87"/>
    </location>
</feature>
<evidence type="ECO:0000256" key="1">
    <source>
        <dbReference type="ARBA" id="ARBA00004141"/>
    </source>
</evidence>
<dbReference type="Pfam" id="PF00083">
    <property type="entry name" value="Sugar_tr"/>
    <property type="match status" value="1"/>
</dbReference>
<dbReference type="EMBL" id="QKXC01000030">
    <property type="protein sequence ID" value="RBR26093.1"/>
    <property type="molecule type" value="Genomic_DNA"/>
</dbReference>
<dbReference type="NCBIfam" id="TIGR00879">
    <property type="entry name" value="SP"/>
    <property type="match status" value="1"/>
</dbReference>
<dbReference type="GO" id="GO:0016020">
    <property type="term" value="C:membrane"/>
    <property type="evidence" value="ECO:0007669"/>
    <property type="project" value="UniProtKB-SubCell"/>
</dbReference>
<dbReference type="SUPFAM" id="SSF103473">
    <property type="entry name" value="MFS general substrate transporter"/>
    <property type="match status" value="1"/>
</dbReference>
<dbReference type="InterPro" id="IPR003663">
    <property type="entry name" value="Sugar/inositol_transpt"/>
</dbReference>
<comment type="subcellular location">
    <subcellularLocation>
        <location evidence="1">Membrane</location>
        <topology evidence="1">Multi-pass membrane protein</topology>
    </subcellularLocation>
</comment>
<feature type="transmembrane region" description="Helical" evidence="9">
    <location>
        <begin position="305"/>
        <end position="326"/>
    </location>
</feature>
<dbReference type="Gene3D" id="1.20.1250.20">
    <property type="entry name" value="MFS general substrate transporter like domains"/>
    <property type="match status" value="1"/>
</dbReference>
<feature type="region of interest" description="Disordered" evidence="8">
    <location>
        <begin position="512"/>
        <end position="531"/>
    </location>
</feature>
<keyword evidence="12" id="KW-1185">Reference proteome</keyword>
<accession>A0A366S9T7</accession>
<feature type="transmembrane region" description="Helical" evidence="9">
    <location>
        <begin position="271"/>
        <end position="293"/>
    </location>
</feature>
<dbReference type="RefSeq" id="XP_031020684.1">
    <property type="nucleotide sequence ID" value="XM_031155272.1"/>
</dbReference>
<keyword evidence="3 7" id="KW-0813">Transport</keyword>
<feature type="transmembrane region" description="Helical" evidence="9">
    <location>
        <begin position="183"/>
        <end position="205"/>
    </location>
</feature>
<feature type="transmembrane region" description="Helical" evidence="9">
    <location>
        <begin position="94"/>
        <end position="114"/>
    </location>
</feature>
<evidence type="ECO:0000256" key="5">
    <source>
        <dbReference type="ARBA" id="ARBA00022989"/>
    </source>
</evidence>
<evidence type="ECO:0000256" key="6">
    <source>
        <dbReference type="ARBA" id="ARBA00023136"/>
    </source>
</evidence>
<feature type="compositionally biased region" description="Basic and acidic residues" evidence="8">
    <location>
        <begin position="520"/>
        <end position="531"/>
    </location>
</feature>
<evidence type="ECO:0000259" key="10">
    <source>
        <dbReference type="PROSITE" id="PS50850"/>
    </source>
</evidence>
<dbReference type="InterPro" id="IPR050360">
    <property type="entry name" value="MFS_Sugar_Transporters"/>
</dbReference>
<evidence type="ECO:0000256" key="3">
    <source>
        <dbReference type="ARBA" id="ARBA00022448"/>
    </source>
</evidence>
<reference evidence="11 12" key="1">
    <citation type="submission" date="2018-06" db="EMBL/GenBank/DDBJ databases">
        <title>Fusarium incarnatum-equiseti species complex species 28.</title>
        <authorList>
            <person name="Gardiner D.M."/>
        </authorList>
    </citation>
    <scope>NUCLEOTIDE SEQUENCE [LARGE SCALE GENOMIC DNA]</scope>
    <source>
        <strain evidence="11 12">FIESC_28</strain>
    </source>
</reference>
<evidence type="ECO:0000256" key="4">
    <source>
        <dbReference type="ARBA" id="ARBA00022692"/>
    </source>
</evidence>
<feature type="transmembrane region" description="Helical" evidence="9">
    <location>
        <begin position="152"/>
        <end position="171"/>
    </location>
</feature>
<keyword evidence="5 9" id="KW-1133">Transmembrane helix</keyword>
<feature type="transmembrane region" description="Helical" evidence="9">
    <location>
        <begin position="420"/>
        <end position="441"/>
    </location>
</feature>
<evidence type="ECO:0000313" key="12">
    <source>
        <dbReference type="Proteomes" id="UP000253153"/>
    </source>
</evidence>
<dbReference type="InterPro" id="IPR020846">
    <property type="entry name" value="MFS_dom"/>
</dbReference>
<dbReference type="PANTHER" id="PTHR48022:SF2">
    <property type="entry name" value="PLASTIDIC GLUCOSE TRANSPORTER 4"/>
    <property type="match status" value="1"/>
</dbReference>
<protein>
    <recommendedName>
        <fullName evidence="10">Major facilitator superfamily (MFS) profile domain-containing protein</fullName>
    </recommendedName>
</protein>
<feature type="transmembrane region" description="Helical" evidence="9">
    <location>
        <begin position="120"/>
        <end position="140"/>
    </location>
</feature>
<dbReference type="PROSITE" id="PS00216">
    <property type="entry name" value="SUGAR_TRANSPORT_1"/>
    <property type="match status" value="1"/>
</dbReference>
<evidence type="ECO:0000256" key="2">
    <source>
        <dbReference type="ARBA" id="ARBA00010992"/>
    </source>
</evidence>
<evidence type="ECO:0000256" key="7">
    <source>
        <dbReference type="RuleBase" id="RU003346"/>
    </source>
</evidence>
<keyword evidence="6 9" id="KW-0472">Membrane</keyword>
<evidence type="ECO:0000256" key="8">
    <source>
        <dbReference type="SAM" id="MobiDB-lite"/>
    </source>
</evidence>
<evidence type="ECO:0000256" key="9">
    <source>
        <dbReference type="SAM" id="Phobius"/>
    </source>
</evidence>
<dbReference type="GeneID" id="41990568"/>
<dbReference type="Proteomes" id="UP000253153">
    <property type="component" value="Unassembled WGS sequence"/>
</dbReference>
<evidence type="ECO:0000313" key="11">
    <source>
        <dbReference type="EMBL" id="RBR26093.1"/>
    </source>
</evidence>
<feature type="domain" description="Major facilitator superfamily (MFS) profile" evidence="10">
    <location>
        <begin position="17"/>
        <end position="475"/>
    </location>
</feature>
<comment type="caution">
    <text evidence="11">The sequence shown here is derived from an EMBL/GenBank/DDBJ whole genome shotgun (WGS) entry which is preliminary data.</text>
</comment>
<proteinExistence type="inferred from homology"/>
<name>A0A366S9T7_9HYPO</name>